<evidence type="ECO:0000256" key="2">
    <source>
        <dbReference type="ARBA" id="ARBA00006479"/>
    </source>
</evidence>
<dbReference type="Proteomes" id="UP001623591">
    <property type="component" value="Unassembled WGS sequence"/>
</dbReference>
<dbReference type="InterPro" id="IPR000600">
    <property type="entry name" value="ROK"/>
</dbReference>
<gene>
    <name evidence="4" type="ORF">ACJDUG_05160</name>
</gene>
<dbReference type="SUPFAM" id="SSF46785">
    <property type="entry name" value="Winged helix' DNA-binding domain"/>
    <property type="match status" value="1"/>
</dbReference>
<dbReference type="RefSeq" id="WP_406768840.1">
    <property type="nucleotide sequence ID" value="NZ_JBJHZZ010000002.1"/>
</dbReference>
<evidence type="ECO:0000313" key="5">
    <source>
        <dbReference type="Proteomes" id="UP001623591"/>
    </source>
</evidence>
<comment type="function">
    <text evidence="1">Transcriptional repressor of xylose-utilizing enzymes.</text>
</comment>
<protein>
    <submittedName>
        <fullName evidence="4">ROK family transcriptional regulator</fullName>
    </submittedName>
</protein>
<dbReference type="Gene3D" id="3.30.420.40">
    <property type="match status" value="2"/>
</dbReference>
<dbReference type="PANTHER" id="PTHR18964:SF110">
    <property type="entry name" value="TRANSCRIPTIONAL REGULATOR, XYLR-RELATED"/>
    <property type="match status" value="1"/>
</dbReference>
<organism evidence="4 5">
    <name type="scientific">Candidatus Clostridium stratigraminis</name>
    <dbReference type="NCBI Taxonomy" id="3381661"/>
    <lineage>
        <taxon>Bacteria</taxon>
        <taxon>Bacillati</taxon>
        <taxon>Bacillota</taxon>
        <taxon>Clostridia</taxon>
        <taxon>Eubacteriales</taxon>
        <taxon>Clostridiaceae</taxon>
        <taxon>Clostridium</taxon>
    </lineage>
</organism>
<dbReference type="InterPro" id="IPR036390">
    <property type="entry name" value="WH_DNA-bd_sf"/>
</dbReference>
<keyword evidence="5" id="KW-1185">Reference proteome</keyword>
<dbReference type="Pfam" id="PF00480">
    <property type="entry name" value="ROK"/>
    <property type="match status" value="1"/>
</dbReference>
<keyword evidence="3" id="KW-0859">Xylose metabolism</keyword>
<dbReference type="Pfam" id="PF13412">
    <property type="entry name" value="HTH_24"/>
    <property type="match status" value="1"/>
</dbReference>
<comment type="similarity">
    <text evidence="2">Belongs to the ROK (NagC/XylR) family.</text>
</comment>
<sequence length="380" mass="42372">MDHSEIKTVNKKSILKLLAQERELTKLDISRKLDISVPTVTTIVGELLVENLVEEAGMATSTGGRKPVIIRFLPESRCSIGIDLEKNYIRAVITDLDGKILEDNKLFLRSINEVKVLEDIKKLINGLLDSRENIKEKVLGIGISLPGTVNEEELKLELAPNFRLKNLCFKELSDCFNLPVFLENEANAGALAESNLGIAKNLNNLIYVSITEGIGGGLIINERIYKGKSRRAGEIGHMTINKGGRQCSCGKKGCFETYASNRALINDYNELSETKALSIREIIEKYKEHDNIAIKVMDRYLEDLAEGIGNLIFIFNPNYIVIGGEISKYSNIFQDKLMELIFKNNEFYKAGDVEILFSSLGKDSNILGAALIPIFQSFGF</sequence>
<dbReference type="PROSITE" id="PS01125">
    <property type="entry name" value="ROK"/>
    <property type="match status" value="1"/>
</dbReference>
<evidence type="ECO:0000256" key="3">
    <source>
        <dbReference type="ARBA" id="ARBA00022629"/>
    </source>
</evidence>
<reference evidence="4 5" key="1">
    <citation type="submission" date="2024-11" db="EMBL/GenBank/DDBJ databases">
        <authorList>
            <person name="Heng Y.C."/>
            <person name="Lim A.C.H."/>
            <person name="Lee J.K.Y."/>
            <person name="Kittelmann S."/>
        </authorList>
    </citation>
    <scope>NUCLEOTIDE SEQUENCE [LARGE SCALE GENOMIC DNA]</scope>
    <source>
        <strain evidence="4 5">WILCCON 0185</strain>
    </source>
</reference>
<keyword evidence="3" id="KW-0119">Carbohydrate metabolism</keyword>
<evidence type="ECO:0000256" key="1">
    <source>
        <dbReference type="ARBA" id="ARBA00002486"/>
    </source>
</evidence>
<name>A0ABW8T1V0_9CLOT</name>
<dbReference type="SUPFAM" id="SSF53067">
    <property type="entry name" value="Actin-like ATPase domain"/>
    <property type="match status" value="1"/>
</dbReference>
<accession>A0ABW8T1V0</accession>
<evidence type="ECO:0000313" key="4">
    <source>
        <dbReference type="EMBL" id="MFL0246370.1"/>
    </source>
</evidence>
<dbReference type="InterPro" id="IPR043129">
    <property type="entry name" value="ATPase_NBD"/>
</dbReference>
<dbReference type="InterPro" id="IPR036388">
    <property type="entry name" value="WH-like_DNA-bd_sf"/>
</dbReference>
<dbReference type="CDD" id="cd24076">
    <property type="entry name" value="ASKHA_ATPase_ROK_BsXylR-like"/>
    <property type="match status" value="1"/>
</dbReference>
<dbReference type="Gene3D" id="1.10.10.10">
    <property type="entry name" value="Winged helix-like DNA-binding domain superfamily/Winged helix DNA-binding domain"/>
    <property type="match status" value="1"/>
</dbReference>
<dbReference type="EMBL" id="JBJHZZ010000002">
    <property type="protein sequence ID" value="MFL0246370.1"/>
    <property type="molecule type" value="Genomic_DNA"/>
</dbReference>
<dbReference type="InterPro" id="IPR049874">
    <property type="entry name" value="ROK_cs"/>
</dbReference>
<proteinExistence type="inferred from homology"/>
<comment type="caution">
    <text evidence="4">The sequence shown here is derived from an EMBL/GenBank/DDBJ whole genome shotgun (WGS) entry which is preliminary data.</text>
</comment>
<dbReference type="PANTHER" id="PTHR18964">
    <property type="entry name" value="ROK (REPRESSOR, ORF, KINASE) FAMILY"/>
    <property type="match status" value="1"/>
</dbReference>